<evidence type="ECO:0000256" key="5">
    <source>
        <dbReference type="ARBA" id="ARBA00024735"/>
    </source>
</evidence>
<dbReference type="GO" id="GO:0000156">
    <property type="term" value="F:phosphorelay response regulator activity"/>
    <property type="evidence" value="ECO:0007669"/>
    <property type="project" value="TreeGrafter"/>
</dbReference>
<feature type="DNA-binding region" description="OmpR/PhoB-type" evidence="7">
    <location>
        <begin position="135"/>
        <end position="234"/>
    </location>
</feature>
<evidence type="ECO:0000256" key="7">
    <source>
        <dbReference type="PROSITE-ProRule" id="PRU01091"/>
    </source>
</evidence>
<dbReference type="PROSITE" id="PS50110">
    <property type="entry name" value="RESPONSE_REGULATORY"/>
    <property type="match status" value="1"/>
</dbReference>
<keyword evidence="2" id="KW-0597">Phosphoprotein</keyword>
<dbReference type="Proteomes" id="UP000283523">
    <property type="component" value="Unassembled WGS sequence"/>
</dbReference>
<dbReference type="InterPro" id="IPR001789">
    <property type="entry name" value="Sig_transdc_resp-reg_receiver"/>
</dbReference>
<dbReference type="EMBL" id="QXED01000003">
    <property type="protein sequence ID" value="RIV24011.1"/>
    <property type="molecule type" value="Genomic_DNA"/>
</dbReference>
<dbReference type="GO" id="GO:0006355">
    <property type="term" value="P:regulation of DNA-templated transcription"/>
    <property type="evidence" value="ECO:0007669"/>
    <property type="project" value="InterPro"/>
</dbReference>
<dbReference type="SUPFAM" id="SSF46894">
    <property type="entry name" value="C-terminal effector domain of the bipartite response regulators"/>
    <property type="match status" value="1"/>
</dbReference>
<dbReference type="PANTHER" id="PTHR48111">
    <property type="entry name" value="REGULATOR OF RPOS"/>
    <property type="match status" value="1"/>
</dbReference>
<evidence type="ECO:0000256" key="6">
    <source>
        <dbReference type="PROSITE-ProRule" id="PRU00169"/>
    </source>
</evidence>
<dbReference type="SMART" id="SM00862">
    <property type="entry name" value="Trans_reg_C"/>
    <property type="match status" value="1"/>
</dbReference>
<evidence type="ECO:0000313" key="11">
    <source>
        <dbReference type="Proteomes" id="UP000283523"/>
    </source>
</evidence>
<evidence type="ECO:0000256" key="1">
    <source>
        <dbReference type="ARBA" id="ARBA00013332"/>
    </source>
</evidence>
<dbReference type="FunFam" id="1.10.10.10:FF:000018">
    <property type="entry name" value="DNA-binding response regulator ResD"/>
    <property type="match status" value="1"/>
</dbReference>
<dbReference type="OrthoDB" id="9790442at2"/>
<protein>
    <recommendedName>
        <fullName evidence="1">Phosphate regulon transcriptional regulatory protein PhoB</fullName>
    </recommendedName>
</protein>
<dbReference type="InterPro" id="IPR039420">
    <property type="entry name" value="WalR-like"/>
</dbReference>
<dbReference type="Pfam" id="PF00072">
    <property type="entry name" value="Response_reg"/>
    <property type="match status" value="1"/>
</dbReference>
<feature type="domain" description="Response regulatory" evidence="8">
    <location>
        <begin position="7"/>
        <end position="121"/>
    </location>
</feature>
<keyword evidence="3" id="KW-0902">Two-component regulatory system</keyword>
<keyword evidence="4 7" id="KW-0238">DNA-binding</keyword>
<dbReference type="GO" id="GO:0000976">
    <property type="term" value="F:transcription cis-regulatory region binding"/>
    <property type="evidence" value="ECO:0007669"/>
    <property type="project" value="TreeGrafter"/>
</dbReference>
<reference evidence="10 11" key="1">
    <citation type="submission" date="2018-08" db="EMBL/GenBank/DDBJ databases">
        <title>Fibrisoma montanum sp. nov., isolated from Danxia mountain soil.</title>
        <authorList>
            <person name="Huang Y."/>
        </authorList>
    </citation>
    <scope>NUCLEOTIDE SEQUENCE [LARGE SCALE GENOMIC DNA]</scope>
    <source>
        <strain evidence="10 11">HYT19</strain>
    </source>
</reference>
<dbReference type="Pfam" id="PF00486">
    <property type="entry name" value="Trans_reg_C"/>
    <property type="match status" value="1"/>
</dbReference>
<evidence type="ECO:0000256" key="4">
    <source>
        <dbReference type="ARBA" id="ARBA00023125"/>
    </source>
</evidence>
<dbReference type="Gene3D" id="6.10.250.690">
    <property type="match status" value="1"/>
</dbReference>
<evidence type="ECO:0000313" key="10">
    <source>
        <dbReference type="EMBL" id="RIV24011.1"/>
    </source>
</evidence>
<dbReference type="Gene3D" id="3.40.50.2300">
    <property type="match status" value="1"/>
</dbReference>
<dbReference type="InterPro" id="IPR011006">
    <property type="entry name" value="CheY-like_superfamily"/>
</dbReference>
<evidence type="ECO:0000256" key="2">
    <source>
        <dbReference type="ARBA" id="ARBA00022553"/>
    </source>
</evidence>
<keyword evidence="11" id="KW-1185">Reference proteome</keyword>
<evidence type="ECO:0000259" key="9">
    <source>
        <dbReference type="PROSITE" id="PS51755"/>
    </source>
</evidence>
<comment type="caution">
    <text evidence="10">The sequence shown here is derived from an EMBL/GenBank/DDBJ whole genome shotgun (WGS) entry which is preliminary data.</text>
</comment>
<dbReference type="PROSITE" id="PS51755">
    <property type="entry name" value="OMPR_PHOB"/>
    <property type="match status" value="1"/>
</dbReference>
<dbReference type="SMART" id="SM00448">
    <property type="entry name" value="REC"/>
    <property type="match status" value="1"/>
</dbReference>
<dbReference type="Gene3D" id="1.10.10.10">
    <property type="entry name" value="Winged helix-like DNA-binding domain superfamily/Winged helix DNA-binding domain"/>
    <property type="match status" value="1"/>
</dbReference>
<feature type="domain" description="OmpR/PhoB-type" evidence="9">
    <location>
        <begin position="135"/>
        <end position="234"/>
    </location>
</feature>
<gene>
    <name evidence="10" type="ORF">DYU11_13690</name>
</gene>
<dbReference type="GO" id="GO:0005829">
    <property type="term" value="C:cytosol"/>
    <property type="evidence" value="ECO:0007669"/>
    <property type="project" value="TreeGrafter"/>
</dbReference>
<proteinExistence type="predicted"/>
<dbReference type="GO" id="GO:0032993">
    <property type="term" value="C:protein-DNA complex"/>
    <property type="evidence" value="ECO:0007669"/>
    <property type="project" value="TreeGrafter"/>
</dbReference>
<dbReference type="InterPro" id="IPR016032">
    <property type="entry name" value="Sig_transdc_resp-reg_C-effctor"/>
</dbReference>
<dbReference type="RefSeq" id="WP_119668227.1">
    <property type="nucleotide sequence ID" value="NZ_QXED01000003.1"/>
</dbReference>
<dbReference type="InterPro" id="IPR001867">
    <property type="entry name" value="OmpR/PhoB-type_DNA-bd"/>
</dbReference>
<comment type="function">
    <text evidence="5">This protein is a positive regulator for the phosphate regulon. Transcription of this operon is positively regulated by PhoB and PhoR when phosphate is limited.</text>
</comment>
<organism evidence="10 11">
    <name type="scientific">Fibrisoma montanum</name>
    <dbReference type="NCBI Taxonomy" id="2305895"/>
    <lineage>
        <taxon>Bacteria</taxon>
        <taxon>Pseudomonadati</taxon>
        <taxon>Bacteroidota</taxon>
        <taxon>Cytophagia</taxon>
        <taxon>Cytophagales</taxon>
        <taxon>Spirosomataceae</taxon>
        <taxon>Fibrisoma</taxon>
    </lineage>
</organism>
<evidence type="ECO:0000259" key="8">
    <source>
        <dbReference type="PROSITE" id="PS50110"/>
    </source>
</evidence>
<name>A0A418MCB2_9BACT</name>
<sequence length="236" mass="26574">MKPHPRKVLVIDNDAWIVNTIRPHLYQLPANLLSTNSGQAGLSLIAEQPVDLCILNSHAIDMSGLEICRQIRRFDQQMPIMMLTATAREADKVEGLEAGADDYLTQPFGIAEVMARIRSVLRRSSLSTNAIHTSRQALVHGPMRIDVAARIVTISGNRIDLTPKEFDLLALLAANPGKSYRRNDLLKQVWGYQFDGYEHTLTAHINRLRNKIEPDYTQPAYILTTWGIGYRFTDVP</sequence>
<dbReference type="PANTHER" id="PTHR48111:SF40">
    <property type="entry name" value="PHOSPHATE REGULON TRANSCRIPTIONAL REGULATORY PROTEIN PHOB"/>
    <property type="match status" value="1"/>
</dbReference>
<comment type="caution">
    <text evidence="6">Lacks conserved residue(s) required for the propagation of feature annotation.</text>
</comment>
<accession>A0A418MCB2</accession>
<dbReference type="CDD" id="cd00383">
    <property type="entry name" value="trans_reg_C"/>
    <property type="match status" value="1"/>
</dbReference>
<dbReference type="SUPFAM" id="SSF52172">
    <property type="entry name" value="CheY-like"/>
    <property type="match status" value="1"/>
</dbReference>
<dbReference type="AlphaFoldDB" id="A0A418MCB2"/>
<dbReference type="InterPro" id="IPR036388">
    <property type="entry name" value="WH-like_DNA-bd_sf"/>
</dbReference>
<evidence type="ECO:0000256" key="3">
    <source>
        <dbReference type="ARBA" id="ARBA00023012"/>
    </source>
</evidence>